<evidence type="ECO:0000256" key="6">
    <source>
        <dbReference type="ARBA" id="ARBA00022842"/>
    </source>
</evidence>
<keyword evidence="1 9" id="KW-0963">Cytoplasm</keyword>
<dbReference type="PRINTS" id="PR01020">
    <property type="entry name" value="LPSBIOSNTHSS"/>
</dbReference>
<evidence type="ECO:0000259" key="10">
    <source>
        <dbReference type="Pfam" id="PF01467"/>
    </source>
</evidence>
<dbReference type="Gene3D" id="3.40.50.620">
    <property type="entry name" value="HUPs"/>
    <property type="match status" value="1"/>
</dbReference>
<evidence type="ECO:0000256" key="1">
    <source>
        <dbReference type="ARBA" id="ARBA00022490"/>
    </source>
</evidence>
<dbReference type="InterPro" id="IPR014729">
    <property type="entry name" value="Rossmann-like_a/b/a_fold"/>
</dbReference>
<feature type="binding site" evidence="9">
    <location>
        <position position="41"/>
    </location>
    <ligand>
        <name>substrate</name>
    </ligand>
</feature>
<evidence type="ECO:0000256" key="3">
    <source>
        <dbReference type="ARBA" id="ARBA00022695"/>
    </source>
</evidence>
<comment type="similarity">
    <text evidence="9">Belongs to the bacterial CoaD family.</text>
</comment>
<feature type="binding site" evidence="9">
    <location>
        <position position="98"/>
    </location>
    <ligand>
        <name>ATP</name>
        <dbReference type="ChEBI" id="CHEBI:30616"/>
    </ligand>
</feature>
<feature type="binding site" evidence="9">
    <location>
        <begin position="9"/>
        <end position="10"/>
    </location>
    <ligand>
        <name>ATP</name>
        <dbReference type="ChEBI" id="CHEBI:30616"/>
    </ligand>
</feature>
<evidence type="ECO:0000313" key="11">
    <source>
        <dbReference type="EMBL" id="MBE5035916.1"/>
    </source>
</evidence>
<feature type="domain" description="Cytidyltransferase-like" evidence="10">
    <location>
        <begin position="5"/>
        <end position="134"/>
    </location>
</feature>
<evidence type="ECO:0000256" key="5">
    <source>
        <dbReference type="ARBA" id="ARBA00022840"/>
    </source>
</evidence>
<dbReference type="EMBL" id="JADCKA010000011">
    <property type="protein sequence ID" value="MBE5035916.1"/>
    <property type="molecule type" value="Genomic_DNA"/>
</dbReference>
<dbReference type="PANTHER" id="PTHR21342">
    <property type="entry name" value="PHOSPHOPANTETHEINE ADENYLYLTRANSFERASE"/>
    <property type="match status" value="1"/>
</dbReference>
<dbReference type="InterPro" id="IPR004821">
    <property type="entry name" value="Cyt_trans-like"/>
</dbReference>
<dbReference type="SUPFAM" id="SSF52374">
    <property type="entry name" value="Nucleotidylyl transferase"/>
    <property type="match status" value="1"/>
</dbReference>
<evidence type="ECO:0000256" key="2">
    <source>
        <dbReference type="ARBA" id="ARBA00022679"/>
    </source>
</evidence>
<feature type="binding site" evidence="9">
    <location>
        <position position="9"/>
    </location>
    <ligand>
        <name>substrate</name>
    </ligand>
</feature>
<accession>A0ABR9QYF0</accession>
<keyword evidence="12" id="KW-1185">Reference proteome</keyword>
<name>A0ABR9QYF0_9FIRM</name>
<organism evidence="11 12">
    <name type="scientific">Gallibacter intestinalis</name>
    <dbReference type="NCBI Taxonomy" id="2779356"/>
    <lineage>
        <taxon>Bacteria</taxon>
        <taxon>Bacillati</taxon>
        <taxon>Bacillota</taxon>
        <taxon>Clostridia</taxon>
        <taxon>Eubacteriales</taxon>
        <taxon>Eubacteriaceae</taxon>
        <taxon>Gallibacter</taxon>
    </lineage>
</organism>
<evidence type="ECO:0000256" key="9">
    <source>
        <dbReference type="HAMAP-Rule" id="MF_00151"/>
    </source>
</evidence>
<dbReference type="HAMAP" id="MF_00151">
    <property type="entry name" value="PPAT_bact"/>
    <property type="match status" value="1"/>
</dbReference>
<keyword evidence="4 9" id="KW-0547">Nucleotide-binding</keyword>
<dbReference type="PANTHER" id="PTHR21342:SF1">
    <property type="entry name" value="PHOSPHOPANTETHEINE ADENYLYLTRANSFERASE"/>
    <property type="match status" value="1"/>
</dbReference>
<feature type="binding site" evidence="9">
    <location>
        <begin position="88"/>
        <end position="90"/>
    </location>
    <ligand>
        <name>ATP</name>
        <dbReference type="ChEBI" id="CHEBI:30616"/>
    </ligand>
</feature>
<dbReference type="Pfam" id="PF01467">
    <property type="entry name" value="CTP_transf_like"/>
    <property type="match status" value="1"/>
</dbReference>
<dbReference type="Proteomes" id="UP001516588">
    <property type="component" value="Unassembled WGS sequence"/>
</dbReference>
<protein>
    <recommendedName>
        <fullName evidence="9">Phosphopantetheine adenylyltransferase</fullName>
        <ecNumber evidence="9">2.7.7.3</ecNumber>
    </recommendedName>
    <alternativeName>
        <fullName evidence="9">Dephospho-CoA pyrophosphorylase</fullName>
    </alternativeName>
    <alternativeName>
        <fullName evidence="9">Pantetheine-phosphate adenylyltransferase</fullName>
        <shortName evidence="9">PPAT</shortName>
    </alternativeName>
</protein>
<gene>
    <name evidence="9 11" type="primary">coaD</name>
    <name evidence="11" type="ORF">INF20_06480</name>
</gene>
<sequence length="163" mass="18250">MRKALYAGSFDPLTCGHANLIRRAAKLCDELVVGVISNPQKTPYFTSDERVEMIKEAIKDVPNVKVDAFEGLLADYVNRNGFNMVVRGLRGVSDFDNEINMAQMNAVLYQEKVETVFLMTDPRFSFISSSMAKEVHTLGGDLKGLVPDNVLNAMEEKKNDENR</sequence>
<comment type="subcellular location">
    <subcellularLocation>
        <location evidence="9">Cytoplasm</location>
    </subcellularLocation>
</comment>
<comment type="subunit">
    <text evidence="9">Homohexamer.</text>
</comment>
<comment type="function">
    <text evidence="9">Reversibly transfers an adenylyl group from ATP to 4'-phosphopantetheine, yielding dephospho-CoA (dPCoA) and pyrophosphate.</text>
</comment>
<evidence type="ECO:0000256" key="8">
    <source>
        <dbReference type="ARBA" id="ARBA00029346"/>
    </source>
</evidence>
<feature type="binding site" evidence="9">
    <location>
        <begin position="124"/>
        <end position="130"/>
    </location>
    <ligand>
        <name>ATP</name>
        <dbReference type="ChEBI" id="CHEBI:30616"/>
    </ligand>
</feature>
<comment type="catalytic activity">
    <reaction evidence="8 9">
        <text>(R)-4'-phosphopantetheine + ATP + H(+) = 3'-dephospho-CoA + diphosphate</text>
        <dbReference type="Rhea" id="RHEA:19801"/>
        <dbReference type="ChEBI" id="CHEBI:15378"/>
        <dbReference type="ChEBI" id="CHEBI:30616"/>
        <dbReference type="ChEBI" id="CHEBI:33019"/>
        <dbReference type="ChEBI" id="CHEBI:57328"/>
        <dbReference type="ChEBI" id="CHEBI:61723"/>
        <dbReference type="EC" id="2.7.7.3"/>
    </reaction>
</comment>
<keyword evidence="2 9" id="KW-0808">Transferase</keyword>
<dbReference type="CDD" id="cd02163">
    <property type="entry name" value="PPAT"/>
    <property type="match status" value="1"/>
</dbReference>
<feature type="site" description="Transition state stabilizer" evidence="9">
    <location>
        <position position="17"/>
    </location>
</feature>
<comment type="caution">
    <text evidence="11">The sequence shown here is derived from an EMBL/GenBank/DDBJ whole genome shotgun (WGS) entry which is preliminary data.</text>
</comment>
<evidence type="ECO:0000256" key="7">
    <source>
        <dbReference type="ARBA" id="ARBA00022993"/>
    </source>
</evidence>
<dbReference type="InterPro" id="IPR001980">
    <property type="entry name" value="PPAT"/>
</dbReference>
<keyword evidence="6 9" id="KW-0460">Magnesium</keyword>
<dbReference type="RefSeq" id="WP_226385564.1">
    <property type="nucleotide sequence ID" value="NZ_JADCKA010000011.1"/>
</dbReference>
<keyword evidence="5 9" id="KW-0067">ATP-binding</keyword>
<evidence type="ECO:0000313" key="12">
    <source>
        <dbReference type="Proteomes" id="UP001516588"/>
    </source>
</evidence>
<dbReference type="NCBIfam" id="TIGR00125">
    <property type="entry name" value="cyt_tran_rel"/>
    <property type="match status" value="1"/>
</dbReference>
<dbReference type="GO" id="GO:0004595">
    <property type="term" value="F:pantetheine-phosphate adenylyltransferase activity"/>
    <property type="evidence" value="ECO:0007669"/>
    <property type="project" value="UniProtKB-EC"/>
</dbReference>
<dbReference type="NCBIfam" id="TIGR01510">
    <property type="entry name" value="coaD_prev_kdtB"/>
    <property type="match status" value="1"/>
</dbReference>
<dbReference type="EC" id="2.7.7.3" evidence="9"/>
<keyword evidence="3 9" id="KW-0548">Nucleotidyltransferase</keyword>
<feature type="binding site" evidence="9">
    <location>
        <position position="73"/>
    </location>
    <ligand>
        <name>substrate</name>
    </ligand>
</feature>
<comment type="pathway">
    <text evidence="9">Cofactor biosynthesis; coenzyme A biosynthesis; CoA from (R)-pantothenate: step 4/5.</text>
</comment>
<keyword evidence="7 9" id="KW-0173">Coenzyme A biosynthesis</keyword>
<evidence type="ECO:0000256" key="4">
    <source>
        <dbReference type="ARBA" id="ARBA00022741"/>
    </source>
</evidence>
<feature type="binding site" evidence="9">
    <location>
        <position position="17"/>
    </location>
    <ligand>
        <name>ATP</name>
        <dbReference type="ChEBI" id="CHEBI:30616"/>
    </ligand>
</feature>
<feature type="binding site" evidence="9">
    <location>
        <position position="87"/>
    </location>
    <ligand>
        <name>substrate</name>
    </ligand>
</feature>
<proteinExistence type="inferred from homology"/>
<comment type="cofactor">
    <cofactor evidence="9">
        <name>Mg(2+)</name>
        <dbReference type="ChEBI" id="CHEBI:18420"/>
    </cofactor>
</comment>
<reference evidence="11 12" key="1">
    <citation type="submission" date="2020-10" db="EMBL/GenBank/DDBJ databases">
        <title>ChiBAC.</title>
        <authorList>
            <person name="Zenner C."/>
            <person name="Hitch T.C.A."/>
            <person name="Clavel T."/>
        </authorList>
    </citation>
    <scope>NUCLEOTIDE SEQUENCE [LARGE SCALE GENOMIC DNA]</scope>
    <source>
        <strain evidence="11 12">DSM 108706</strain>
    </source>
</reference>